<evidence type="ECO:0000256" key="8">
    <source>
        <dbReference type="ARBA" id="ARBA00047664"/>
    </source>
</evidence>
<dbReference type="InterPro" id="IPR004607">
    <property type="entry name" value="GART"/>
</dbReference>
<organism evidence="10">
    <name type="scientific">marine sediment metagenome</name>
    <dbReference type="NCBI Taxonomy" id="412755"/>
    <lineage>
        <taxon>unclassified sequences</taxon>
        <taxon>metagenomes</taxon>
        <taxon>ecological metagenomes</taxon>
    </lineage>
</organism>
<dbReference type="SUPFAM" id="SSF53328">
    <property type="entry name" value="Formyltransferase"/>
    <property type="match status" value="1"/>
</dbReference>
<dbReference type="PANTHER" id="PTHR43369">
    <property type="entry name" value="PHOSPHORIBOSYLGLYCINAMIDE FORMYLTRANSFERASE"/>
    <property type="match status" value="1"/>
</dbReference>
<evidence type="ECO:0000256" key="4">
    <source>
        <dbReference type="ARBA" id="ARBA00022755"/>
    </source>
</evidence>
<name>X1ICV7_9ZZZZ</name>
<sequence length="140" mass="15718">EVEAKWIQVLREHNIDYVLLAGFMRVIKKPMLDAFAGRILNIHPALLPSFKGLEAQRQAWEHGVKYSGATVHFVDASLDGGPIILQEPVKVADDDTAESLAERILEVEHRLYPEAVRLLAEGHLRIDGRRVKILKEVHGG</sequence>
<evidence type="ECO:0000313" key="10">
    <source>
        <dbReference type="EMBL" id="GAH67090.1"/>
    </source>
</evidence>
<dbReference type="GO" id="GO:0006189">
    <property type="term" value="P:'de novo' IMP biosynthetic process"/>
    <property type="evidence" value="ECO:0007669"/>
    <property type="project" value="UniProtKB-UniPathway"/>
</dbReference>
<comment type="catalytic activity">
    <reaction evidence="8">
        <text>N(1)-(5-phospho-beta-D-ribosyl)glycinamide + (6R)-10-formyltetrahydrofolate = N(2)-formyl-N(1)-(5-phospho-beta-D-ribosyl)glycinamide + (6S)-5,6,7,8-tetrahydrofolate + H(+)</text>
        <dbReference type="Rhea" id="RHEA:15053"/>
        <dbReference type="ChEBI" id="CHEBI:15378"/>
        <dbReference type="ChEBI" id="CHEBI:57453"/>
        <dbReference type="ChEBI" id="CHEBI:143788"/>
        <dbReference type="ChEBI" id="CHEBI:147286"/>
        <dbReference type="ChEBI" id="CHEBI:195366"/>
        <dbReference type="EC" id="2.1.2.2"/>
    </reaction>
</comment>
<evidence type="ECO:0000256" key="3">
    <source>
        <dbReference type="ARBA" id="ARBA00022679"/>
    </source>
</evidence>
<feature type="non-terminal residue" evidence="10">
    <location>
        <position position="1"/>
    </location>
</feature>
<accession>X1ICV7</accession>
<dbReference type="InterPro" id="IPR002376">
    <property type="entry name" value="Formyl_transf_N"/>
</dbReference>
<dbReference type="EC" id="2.1.2.2" evidence="2"/>
<keyword evidence="3" id="KW-0808">Transferase</keyword>
<gene>
    <name evidence="10" type="ORF">S03H2_44946</name>
</gene>
<comment type="similarity">
    <text evidence="5">Belongs to the GART family.</text>
</comment>
<evidence type="ECO:0000259" key="9">
    <source>
        <dbReference type="Pfam" id="PF00551"/>
    </source>
</evidence>
<evidence type="ECO:0000256" key="2">
    <source>
        <dbReference type="ARBA" id="ARBA00012254"/>
    </source>
</evidence>
<dbReference type="InterPro" id="IPR036477">
    <property type="entry name" value="Formyl_transf_N_sf"/>
</dbReference>
<evidence type="ECO:0000256" key="6">
    <source>
        <dbReference type="ARBA" id="ARBA00041324"/>
    </source>
</evidence>
<feature type="domain" description="Formyl transferase N-terminal" evidence="9">
    <location>
        <begin position="3"/>
        <end position="116"/>
    </location>
</feature>
<evidence type="ECO:0000256" key="7">
    <source>
        <dbReference type="ARBA" id="ARBA00041682"/>
    </source>
</evidence>
<dbReference type="UniPathway" id="UPA00074">
    <property type="reaction ID" value="UER00126"/>
</dbReference>
<dbReference type="InterPro" id="IPR001555">
    <property type="entry name" value="GART_AS"/>
</dbReference>
<dbReference type="GO" id="GO:0004644">
    <property type="term" value="F:phosphoribosylglycinamide formyltransferase activity"/>
    <property type="evidence" value="ECO:0007669"/>
    <property type="project" value="UniProtKB-EC"/>
</dbReference>
<evidence type="ECO:0000256" key="1">
    <source>
        <dbReference type="ARBA" id="ARBA00005054"/>
    </source>
</evidence>
<keyword evidence="4" id="KW-0658">Purine biosynthesis</keyword>
<proteinExistence type="inferred from homology"/>
<dbReference type="GO" id="GO:0005829">
    <property type="term" value="C:cytosol"/>
    <property type="evidence" value="ECO:0007669"/>
    <property type="project" value="TreeGrafter"/>
</dbReference>
<protein>
    <recommendedName>
        <fullName evidence="2">phosphoribosylglycinamide formyltransferase 1</fullName>
        <ecNumber evidence="2">2.1.2.2</ecNumber>
    </recommendedName>
    <alternativeName>
        <fullName evidence="7">5'-phosphoribosylglycinamide transformylase</fullName>
    </alternativeName>
    <alternativeName>
        <fullName evidence="6">GAR transformylase</fullName>
    </alternativeName>
</protein>
<dbReference type="Gene3D" id="3.40.50.170">
    <property type="entry name" value="Formyl transferase, N-terminal domain"/>
    <property type="match status" value="1"/>
</dbReference>
<dbReference type="NCBIfam" id="TIGR00639">
    <property type="entry name" value="PurN"/>
    <property type="match status" value="1"/>
</dbReference>
<dbReference type="PANTHER" id="PTHR43369:SF2">
    <property type="entry name" value="PHOSPHORIBOSYLGLYCINAMIDE FORMYLTRANSFERASE"/>
    <property type="match status" value="1"/>
</dbReference>
<dbReference type="EMBL" id="BARU01028131">
    <property type="protein sequence ID" value="GAH67090.1"/>
    <property type="molecule type" value="Genomic_DNA"/>
</dbReference>
<dbReference type="PROSITE" id="PS00373">
    <property type="entry name" value="GART"/>
    <property type="match status" value="1"/>
</dbReference>
<dbReference type="AlphaFoldDB" id="X1ICV7"/>
<comment type="caution">
    <text evidence="10">The sequence shown here is derived from an EMBL/GenBank/DDBJ whole genome shotgun (WGS) entry which is preliminary data.</text>
</comment>
<comment type="pathway">
    <text evidence="1">Purine metabolism; IMP biosynthesis via de novo pathway; N(2)-formyl-N(1)-(5-phospho-D-ribosyl)glycinamide from N(1)-(5-phospho-D-ribosyl)glycinamide (10-formyl THF route): step 1/1.</text>
</comment>
<evidence type="ECO:0000256" key="5">
    <source>
        <dbReference type="ARBA" id="ARBA00038440"/>
    </source>
</evidence>
<reference evidence="10" key="1">
    <citation type="journal article" date="2014" name="Front. Microbiol.">
        <title>High frequency of phylogenetically diverse reductive dehalogenase-homologous genes in deep subseafloor sedimentary metagenomes.</title>
        <authorList>
            <person name="Kawai M."/>
            <person name="Futagami T."/>
            <person name="Toyoda A."/>
            <person name="Takaki Y."/>
            <person name="Nishi S."/>
            <person name="Hori S."/>
            <person name="Arai W."/>
            <person name="Tsubouchi T."/>
            <person name="Morono Y."/>
            <person name="Uchiyama I."/>
            <person name="Ito T."/>
            <person name="Fujiyama A."/>
            <person name="Inagaki F."/>
            <person name="Takami H."/>
        </authorList>
    </citation>
    <scope>NUCLEOTIDE SEQUENCE</scope>
    <source>
        <strain evidence="10">Expedition CK06-06</strain>
    </source>
</reference>
<dbReference type="Pfam" id="PF00551">
    <property type="entry name" value="Formyl_trans_N"/>
    <property type="match status" value="1"/>
</dbReference>